<keyword evidence="3" id="KW-1185">Reference proteome</keyword>
<reference evidence="3" key="1">
    <citation type="journal article" date="2019" name="Int. J. Syst. Evol. Microbiol.">
        <title>The Global Catalogue of Microorganisms (GCM) 10K type strain sequencing project: providing services to taxonomists for standard genome sequencing and annotation.</title>
        <authorList>
            <consortium name="The Broad Institute Genomics Platform"/>
            <consortium name="The Broad Institute Genome Sequencing Center for Infectious Disease"/>
            <person name="Wu L."/>
            <person name="Ma J."/>
        </authorList>
    </citation>
    <scope>NUCLEOTIDE SEQUENCE [LARGE SCALE GENOMIC DNA]</scope>
    <source>
        <strain evidence="3">JCM 18126</strain>
    </source>
</reference>
<comment type="caution">
    <text evidence="2">The sequence shown here is derived from an EMBL/GenBank/DDBJ whole genome shotgun (WGS) entry which is preliminary data.</text>
</comment>
<organism evidence="2 3">
    <name type="scientific">Kineococcus glutinatus</name>
    <dbReference type="NCBI Taxonomy" id="1070872"/>
    <lineage>
        <taxon>Bacteria</taxon>
        <taxon>Bacillati</taxon>
        <taxon>Actinomycetota</taxon>
        <taxon>Actinomycetes</taxon>
        <taxon>Kineosporiales</taxon>
        <taxon>Kineosporiaceae</taxon>
        <taxon>Kineococcus</taxon>
    </lineage>
</organism>
<protein>
    <submittedName>
        <fullName evidence="2">AzlD domain-containing protein</fullName>
    </submittedName>
</protein>
<dbReference type="Proteomes" id="UP001501195">
    <property type="component" value="Unassembled WGS sequence"/>
</dbReference>
<evidence type="ECO:0000313" key="3">
    <source>
        <dbReference type="Proteomes" id="UP001501195"/>
    </source>
</evidence>
<proteinExistence type="predicted"/>
<gene>
    <name evidence="2" type="ORF">GCM10023225_04700</name>
</gene>
<dbReference type="PIRSF" id="PIRSF003203">
    <property type="entry name" value="AzlD"/>
    <property type="match status" value="1"/>
</dbReference>
<dbReference type="InterPro" id="IPR008407">
    <property type="entry name" value="Brnchd-chn_aa_trnsp_AzlD"/>
</dbReference>
<evidence type="ECO:0000313" key="2">
    <source>
        <dbReference type="EMBL" id="GAA4964666.1"/>
    </source>
</evidence>
<dbReference type="RefSeq" id="WP_345710717.1">
    <property type="nucleotide sequence ID" value="NZ_BAABIL010000053.1"/>
</dbReference>
<sequence length="114" mass="11574">MPEAPLDPGYAVTAVAVVVAITVTLRALPFAVRGALSGSALLADLGRWMPLGAVAILAAYCLSGVDLTAGSHGLDELVGVAVTVAVHRWRRNALLSIATGTAAYLLLVNVGLPT</sequence>
<keyword evidence="1" id="KW-0812">Transmembrane</keyword>
<dbReference type="Pfam" id="PF05437">
    <property type="entry name" value="AzlD"/>
    <property type="match status" value="1"/>
</dbReference>
<feature type="transmembrane region" description="Helical" evidence="1">
    <location>
        <begin position="93"/>
        <end position="112"/>
    </location>
</feature>
<dbReference type="EMBL" id="BAABIL010000053">
    <property type="protein sequence ID" value="GAA4964666.1"/>
    <property type="molecule type" value="Genomic_DNA"/>
</dbReference>
<feature type="transmembrane region" description="Helical" evidence="1">
    <location>
        <begin position="12"/>
        <end position="36"/>
    </location>
</feature>
<feature type="transmembrane region" description="Helical" evidence="1">
    <location>
        <begin position="48"/>
        <end position="65"/>
    </location>
</feature>
<keyword evidence="1" id="KW-0472">Membrane</keyword>
<accession>A0ABP9H9I2</accession>
<keyword evidence="1" id="KW-1133">Transmembrane helix</keyword>
<evidence type="ECO:0000256" key="1">
    <source>
        <dbReference type="SAM" id="Phobius"/>
    </source>
</evidence>
<name>A0ABP9H9I2_9ACTN</name>